<dbReference type="Proteomes" id="UP000298216">
    <property type="component" value="Unassembled WGS sequence"/>
</dbReference>
<protein>
    <recommendedName>
        <fullName evidence="4">Secreted protein</fullName>
    </recommendedName>
</protein>
<name>A0A4Y9RWQ4_9CAUL</name>
<dbReference type="OrthoDB" id="8564954at2"/>
<evidence type="ECO:0000313" key="3">
    <source>
        <dbReference type="Proteomes" id="UP000298216"/>
    </source>
</evidence>
<dbReference type="Pfam" id="PF20311">
    <property type="entry name" value="DUF6607"/>
    <property type="match status" value="1"/>
</dbReference>
<evidence type="ECO:0008006" key="4">
    <source>
        <dbReference type="Google" id="ProtNLM"/>
    </source>
</evidence>
<dbReference type="EMBL" id="SPVH01000006">
    <property type="protein sequence ID" value="TFW12661.1"/>
    <property type="molecule type" value="Genomic_DNA"/>
</dbReference>
<gene>
    <name evidence="2" type="ORF">EGY25_11765</name>
</gene>
<comment type="caution">
    <text evidence="2">The sequence shown here is derived from an EMBL/GenBank/DDBJ whole genome shotgun (WGS) entry which is preliminary data.</text>
</comment>
<keyword evidence="1" id="KW-0732">Signal</keyword>
<reference evidence="2 3" key="1">
    <citation type="submission" date="2019-03" db="EMBL/GenBank/DDBJ databases">
        <title>Draft genome of Brevundimonas sp. a heavy metal resistant soil bacteria.</title>
        <authorList>
            <person name="Soto J."/>
        </authorList>
    </citation>
    <scope>NUCLEOTIDE SEQUENCE [LARGE SCALE GENOMIC DNA]</scope>
    <source>
        <strain evidence="2 3">B-10</strain>
    </source>
</reference>
<proteinExistence type="predicted"/>
<evidence type="ECO:0000313" key="2">
    <source>
        <dbReference type="EMBL" id="TFW12661.1"/>
    </source>
</evidence>
<organism evidence="2 3">
    <name type="scientific">Brevundimonas intermedia</name>
    <dbReference type="NCBI Taxonomy" id="74315"/>
    <lineage>
        <taxon>Bacteria</taxon>
        <taxon>Pseudomonadati</taxon>
        <taxon>Pseudomonadota</taxon>
        <taxon>Alphaproteobacteria</taxon>
        <taxon>Caulobacterales</taxon>
        <taxon>Caulobacteraceae</taxon>
        <taxon>Brevundimonas</taxon>
    </lineage>
</organism>
<dbReference type="RefSeq" id="WP_135195137.1">
    <property type="nucleotide sequence ID" value="NZ_SPVH01000006.1"/>
</dbReference>
<keyword evidence="3" id="KW-1185">Reference proteome</keyword>
<sequence>MRAILIAAALLTAAAPTVQALDAAAAQTAQASAPASAFERDRQSILAQAGQYRVHFDMRENVSFRADYDPLEEKLSGGSEIVRIVYDKGDRISLQHILVMEHEGQVMVIKHWRHDWVYQPQTVLTYAGPNQWTLTPVPADQRAGAWSQTVWQTDDSPRYGGVGHWTYDNGLSAWTSNATWRPLARRDAVRNPVYDRYLGTNRHILTPDGWVHIQDNMKMSGKAGGEPVAIVQEDVINTYDRSTSYSPQAGDDYWTKTQGFWSAVRDAWDAAIATHDGIQLQEIGETGSVTGTPLMDLAQQIADGEATEAEAVAKARVLITEATTPR</sequence>
<dbReference type="AlphaFoldDB" id="A0A4Y9RWQ4"/>
<feature type="chain" id="PRO_5021492206" description="Secreted protein" evidence="1">
    <location>
        <begin position="21"/>
        <end position="326"/>
    </location>
</feature>
<feature type="signal peptide" evidence="1">
    <location>
        <begin position="1"/>
        <end position="20"/>
    </location>
</feature>
<evidence type="ECO:0000256" key="1">
    <source>
        <dbReference type="SAM" id="SignalP"/>
    </source>
</evidence>
<dbReference type="InterPro" id="IPR046715">
    <property type="entry name" value="DUF6607"/>
</dbReference>
<accession>A0A4Y9RWQ4</accession>